<dbReference type="AlphaFoldDB" id="A0AAP8SPF3"/>
<dbReference type="InterPro" id="IPR052894">
    <property type="entry name" value="AsmA-related"/>
</dbReference>
<proteinExistence type="predicted"/>
<evidence type="ECO:0000313" key="3">
    <source>
        <dbReference type="Proteomes" id="UP000235162"/>
    </source>
</evidence>
<keyword evidence="1" id="KW-0472">Membrane</keyword>
<dbReference type="GO" id="GO:0005886">
    <property type="term" value="C:plasma membrane"/>
    <property type="evidence" value="ECO:0007669"/>
    <property type="project" value="TreeGrafter"/>
</dbReference>
<dbReference type="InterPro" id="IPR036737">
    <property type="entry name" value="OmpA-like_sf"/>
</dbReference>
<dbReference type="PANTHER" id="PTHR30441:SF8">
    <property type="entry name" value="DUF748 DOMAIN-CONTAINING PROTEIN"/>
    <property type="match status" value="1"/>
</dbReference>
<dbReference type="KEGG" id="hja:BST95_15860"/>
<dbReference type="PANTHER" id="PTHR30441">
    <property type="entry name" value="DUF748 DOMAIN-CONTAINING PROTEIN"/>
    <property type="match status" value="1"/>
</dbReference>
<keyword evidence="1" id="KW-0812">Transmembrane</keyword>
<dbReference type="Gene3D" id="3.30.1330.60">
    <property type="entry name" value="OmpA-like domain"/>
    <property type="match status" value="1"/>
</dbReference>
<dbReference type="Pfam" id="PF05359">
    <property type="entry name" value="DUF748"/>
    <property type="match status" value="1"/>
</dbReference>
<protein>
    <submittedName>
        <fullName evidence="2">DUF748 domain-containing protein</fullName>
    </submittedName>
</protein>
<reference evidence="2 3" key="1">
    <citation type="submission" date="2018-01" db="EMBL/GenBank/DDBJ databases">
        <title>The draft genome sequence of Halioglobus japonicus S1-36.</title>
        <authorList>
            <person name="Du Z.-J."/>
            <person name="Shi M.-J."/>
        </authorList>
    </citation>
    <scope>NUCLEOTIDE SEQUENCE [LARGE SCALE GENOMIC DNA]</scope>
    <source>
        <strain evidence="2 3">S1-36</strain>
    </source>
</reference>
<evidence type="ECO:0000313" key="2">
    <source>
        <dbReference type="EMBL" id="PLW87449.1"/>
    </source>
</evidence>
<dbReference type="InterPro" id="IPR008023">
    <property type="entry name" value="DUF748"/>
</dbReference>
<gene>
    <name evidence="2" type="ORF">C0029_02340</name>
</gene>
<keyword evidence="3" id="KW-1185">Reference proteome</keyword>
<feature type="transmembrane region" description="Helical" evidence="1">
    <location>
        <begin position="12"/>
        <end position="36"/>
    </location>
</feature>
<evidence type="ECO:0000256" key="1">
    <source>
        <dbReference type="SAM" id="Phobius"/>
    </source>
</evidence>
<name>A0AAP8SPF3_9GAMM</name>
<accession>A0AAP8SPF3</accession>
<dbReference type="Proteomes" id="UP000235162">
    <property type="component" value="Unassembled WGS sequence"/>
</dbReference>
<dbReference type="RefSeq" id="WP_084200487.1">
    <property type="nucleotide sequence ID" value="NZ_BMYL01000001.1"/>
</dbReference>
<dbReference type="GO" id="GO:0090313">
    <property type="term" value="P:regulation of protein targeting to membrane"/>
    <property type="evidence" value="ECO:0007669"/>
    <property type="project" value="TreeGrafter"/>
</dbReference>
<dbReference type="EMBL" id="PKUR01000001">
    <property type="protein sequence ID" value="PLW87449.1"/>
    <property type="molecule type" value="Genomic_DNA"/>
</dbReference>
<comment type="caution">
    <text evidence="2">The sequence shown here is derived from an EMBL/GenBank/DDBJ whole genome shotgun (WGS) entry which is preliminary data.</text>
</comment>
<organism evidence="2 3">
    <name type="scientific">Halioglobus japonicus</name>
    <dbReference type="NCBI Taxonomy" id="930805"/>
    <lineage>
        <taxon>Bacteria</taxon>
        <taxon>Pseudomonadati</taxon>
        <taxon>Pseudomonadota</taxon>
        <taxon>Gammaproteobacteria</taxon>
        <taxon>Cellvibrionales</taxon>
        <taxon>Halieaceae</taxon>
        <taxon>Halioglobus</taxon>
    </lineage>
</organism>
<keyword evidence="1" id="KW-1133">Transmembrane helix</keyword>
<sequence length="934" mass="100740">MVRKAARVLISIYIAWIALSVFVVLPALNIVPAWYLKEHYDRDFSTDITLFNPFNISLEMHNATLLQPDGSDFAALDQATVNLSLATLASEGIVFDRIAIEGLEITLRQDSPGEFNFSDLLATEETSDTADSDLLGVTISELIFTAKRITLIDNAREEPFSTHYDGLDIAVKDLSTIAEDGKPYQINVTAEAGGSLRWEGNVSVPLAQSEGWLAINDLSLAAAWRFARPWLNFDLMDGRLSMEGNYQLSWRDDVAFEIAEGQAQLHSLALVPRDTAALADTSINLNQLDIGDVSVDSGTSAVTIGSISGQGLQVQGWSEGAQVSLADMFITSFPEVEASESAAADEANPWQVTLVQAALADSGIQWRSEYTDPPQMTIAPITASTGNIRWPFAGSSPASLALKVNGIASMQVQADLELASGGANIRYELAALPLTWFNPNLPAALKATITDGQLGVNGSVELEEFAPVRLNLDSQIEQFSGKIANEEEAITRWDSVRLKQLAVDLPKRQASLQQLFIHKYEGRVHIAEDGSINASKIWQEEVGEQAEEIAEELELDKPWDFSVPEILISGSAIDFKDESLPISFRTVIGQVDGQILNISSAPGAAADIDISGSVDGYAPVKLAGNAEPLTSPPNLDLLLTFDGVDLVMMTPYSGTYAGYAIERGLLNLKLQYKLVDGRIEGDNQVLVDQLKLGEKVDSDKAVDLPLELALALLTDINGVIDLQVPVEGDIDDPSFALGGVIANAFLNLITKAVTAPFTLLASLVGSEEDLQRLGYGAGSSELNQAGQVKLDQLAEALRQRPGLTLVVSGAIDPTADAERLQHQILVQELVSEGFDVQAIDRRDPAVVKAVKARYVATYGEPPEDMSLTDQYRQVLKSIPLPADALRNLAIARAAATKDYLVNQQGLPADRAVVEVTQNLGEETAYSGVLMDLAN</sequence>